<dbReference type="PANTHER" id="PTHR44591:SF3">
    <property type="entry name" value="RESPONSE REGULATORY DOMAIN-CONTAINING PROTEIN"/>
    <property type="match status" value="1"/>
</dbReference>
<dbReference type="Gene3D" id="3.40.50.2300">
    <property type="match status" value="1"/>
</dbReference>
<name>A0A1G5CP35_9BACT</name>
<dbReference type="GO" id="GO:0000160">
    <property type="term" value="P:phosphorelay signal transduction system"/>
    <property type="evidence" value="ECO:0007669"/>
    <property type="project" value="InterPro"/>
</dbReference>
<dbReference type="Proteomes" id="UP000198870">
    <property type="component" value="Unassembled WGS sequence"/>
</dbReference>
<dbReference type="SMART" id="SM00448">
    <property type="entry name" value="REC"/>
    <property type="match status" value="1"/>
</dbReference>
<keyword evidence="5" id="KW-1185">Reference proteome</keyword>
<sequence length="136" mass="15211">MNEKSPMILLVEDSDELLWVVANILDAAGFHVEAALSGGEALEEWGRHPETELVILNYRLPDMSGLSVFRRLRERGYTRPVIAISGFGTREVKEGFMDKGAFAFLEKPFDMHVLIGKCRMALKGQRGMNTEAVNQA</sequence>
<dbReference type="EMBL" id="FMUX01000003">
    <property type="protein sequence ID" value="SCY04114.1"/>
    <property type="molecule type" value="Genomic_DNA"/>
</dbReference>
<dbReference type="SUPFAM" id="SSF52172">
    <property type="entry name" value="CheY-like"/>
    <property type="match status" value="1"/>
</dbReference>
<gene>
    <name evidence="4" type="ORF">SAMN05216233_103127</name>
</gene>
<keyword evidence="1" id="KW-0597">Phosphoprotein</keyword>
<dbReference type="STRING" id="419481.SAMN05216233_103127"/>
<evidence type="ECO:0000259" key="3">
    <source>
        <dbReference type="PROSITE" id="PS50110"/>
    </source>
</evidence>
<comment type="caution">
    <text evidence="2">Lacks conserved residue(s) required for the propagation of feature annotation.</text>
</comment>
<dbReference type="AlphaFoldDB" id="A0A1G5CP35"/>
<reference evidence="4 5" key="1">
    <citation type="submission" date="2016-10" db="EMBL/GenBank/DDBJ databases">
        <authorList>
            <person name="de Groot N.N."/>
        </authorList>
    </citation>
    <scope>NUCLEOTIDE SEQUENCE [LARGE SCALE GENOMIC DNA]</scope>
    <source>
        <strain evidence="4 5">AA1</strain>
    </source>
</reference>
<protein>
    <submittedName>
        <fullName evidence="4">Two-component system, NtrC family, nitrogen regulation response regulator GlnG/two-component system, NtrC family, response regulator AtoC</fullName>
    </submittedName>
</protein>
<dbReference type="InterPro" id="IPR011006">
    <property type="entry name" value="CheY-like_superfamily"/>
</dbReference>
<accession>A0A1G5CP35</accession>
<feature type="domain" description="Response regulatory" evidence="3">
    <location>
        <begin position="7"/>
        <end position="122"/>
    </location>
</feature>
<evidence type="ECO:0000256" key="2">
    <source>
        <dbReference type="PROSITE-ProRule" id="PRU00169"/>
    </source>
</evidence>
<organism evidence="4 5">
    <name type="scientific">Desulfoluna spongiiphila</name>
    <dbReference type="NCBI Taxonomy" id="419481"/>
    <lineage>
        <taxon>Bacteria</taxon>
        <taxon>Pseudomonadati</taxon>
        <taxon>Thermodesulfobacteriota</taxon>
        <taxon>Desulfobacteria</taxon>
        <taxon>Desulfobacterales</taxon>
        <taxon>Desulfolunaceae</taxon>
        <taxon>Desulfoluna</taxon>
    </lineage>
</organism>
<evidence type="ECO:0000313" key="4">
    <source>
        <dbReference type="EMBL" id="SCY04114.1"/>
    </source>
</evidence>
<dbReference type="InterPro" id="IPR001789">
    <property type="entry name" value="Sig_transdc_resp-reg_receiver"/>
</dbReference>
<dbReference type="InterPro" id="IPR050595">
    <property type="entry name" value="Bact_response_regulator"/>
</dbReference>
<dbReference type="OrthoDB" id="9788090at2"/>
<proteinExistence type="predicted"/>
<dbReference type="PANTHER" id="PTHR44591">
    <property type="entry name" value="STRESS RESPONSE REGULATOR PROTEIN 1"/>
    <property type="match status" value="1"/>
</dbReference>
<dbReference type="PROSITE" id="PS50110">
    <property type="entry name" value="RESPONSE_REGULATORY"/>
    <property type="match status" value="1"/>
</dbReference>
<dbReference type="Pfam" id="PF00072">
    <property type="entry name" value="Response_reg"/>
    <property type="match status" value="1"/>
</dbReference>
<evidence type="ECO:0000256" key="1">
    <source>
        <dbReference type="ARBA" id="ARBA00022553"/>
    </source>
</evidence>
<evidence type="ECO:0000313" key="5">
    <source>
        <dbReference type="Proteomes" id="UP000198870"/>
    </source>
</evidence>